<sequence length="439" mass="50467">MDAVLTPGTARQASLTALTHVMQVRPWKKLSKTRPHISDIVVLLSKESAWADEVDVADPLTRKRERDRQSQRRKREREREYRVQLEAKVLMLEQRLQGMQHLDASPSQIREHESQSRELHGHPHNAGSVIPNHKNSDHQELDEEDGQEDHDKDRAQDDGISNDAHGLNKPNRIRDTDAHSTACTINCTHMNNDEVLQSPEEQLLVVSAPVLARLLADPEWLRTPLNNISCQAAIQTSVGLHPGNNLARLLANLRAYPELEAACSPNPKPIDLLFGGSNNILANVVVSEQTGAHCLPPEQFATTWLIYLYCRWLVWPSKANYLCIPEYFRPSTLQLTRHHDLLYDLILWPQMRDNLIRYGPKHDHDAVFGLLSCTLRIRGSFRKEFIIRENDGDLQLDPSFYQKFMDISNWGILERFWLEYPDLVRGFDPSIMLREQHLL</sequence>
<dbReference type="PANTHER" id="PTHR37012">
    <property type="entry name" value="B-ZIP TRANSCRIPTION FACTOR (EUROFUNG)-RELATED"/>
    <property type="match status" value="1"/>
</dbReference>
<dbReference type="InterPro" id="IPR046347">
    <property type="entry name" value="bZIP_sf"/>
</dbReference>
<dbReference type="AlphaFoldDB" id="M2T1F4"/>
<dbReference type="Proteomes" id="UP000016936">
    <property type="component" value="Unassembled WGS sequence"/>
</dbReference>
<dbReference type="OrthoDB" id="4161589at2759"/>
<keyword evidence="3" id="KW-1185">Reference proteome</keyword>
<evidence type="ECO:0000313" key="3">
    <source>
        <dbReference type="Proteomes" id="UP000016936"/>
    </source>
</evidence>
<feature type="region of interest" description="Disordered" evidence="1">
    <location>
        <begin position="102"/>
        <end position="174"/>
    </location>
</feature>
<gene>
    <name evidence="2" type="ORF">COCHEDRAFT_1224575</name>
</gene>
<dbReference type="PANTHER" id="PTHR37012:SF6">
    <property type="entry name" value="BZIP TRANSCRIPTION FACTOR"/>
    <property type="match status" value="1"/>
</dbReference>
<organism evidence="2 3">
    <name type="scientific">Cochliobolus heterostrophus (strain C5 / ATCC 48332 / race O)</name>
    <name type="common">Southern corn leaf blight fungus</name>
    <name type="synonym">Bipolaris maydis</name>
    <dbReference type="NCBI Taxonomy" id="701091"/>
    <lineage>
        <taxon>Eukaryota</taxon>
        <taxon>Fungi</taxon>
        <taxon>Dikarya</taxon>
        <taxon>Ascomycota</taxon>
        <taxon>Pezizomycotina</taxon>
        <taxon>Dothideomycetes</taxon>
        <taxon>Pleosporomycetidae</taxon>
        <taxon>Pleosporales</taxon>
        <taxon>Pleosporineae</taxon>
        <taxon>Pleosporaceae</taxon>
        <taxon>Bipolaris</taxon>
    </lineage>
</organism>
<dbReference type="Pfam" id="PF11905">
    <property type="entry name" value="DUF3425"/>
    <property type="match status" value="1"/>
</dbReference>
<feature type="compositionally biased region" description="Basic and acidic residues" evidence="1">
    <location>
        <begin position="109"/>
        <end position="121"/>
    </location>
</feature>
<dbReference type="EMBL" id="KB445576">
    <property type="protein sequence ID" value="EMD91415.1"/>
    <property type="molecule type" value="Genomic_DNA"/>
</dbReference>
<dbReference type="InterPro" id="IPR021833">
    <property type="entry name" value="DUF3425"/>
</dbReference>
<evidence type="ECO:0008006" key="4">
    <source>
        <dbReference type="Google" id="ProtNLM"/>
    </source>
</evidence>
<accession>M2T1F4</accession>
<reference evidence="3" key="2">
    <citation type="journal article" date="2013" name="PLoS Genet.">
        <title>Comparative genome structure, secondary metabolite, and effector coding capacity across Cochliobolus pathogens.</title>
        <authorList>
            <person name="Condon B.J."/>
            <person name="Leng Y."/>
            <person name="Wu D."/>
            <person name="Bushley K.E."/>
            <person name="Ohm R.A."/>
            <person name="Otillar R."/>
            <person name="Martin J."/>
            <person name="Schackwitz W."/>
            <person name="Grimwood J."/>
            <person name="MohdZainudin N."/>
            <person name="Xue C."/>
            <person name="Wang R."/>
            <person name="Manning V.A."/>
            <person name="Dhillon B."/>
            <person name="Tu Z.J."/>
            <person name="Steffenson B.J."/>
            <person name="Salamov A."/>
            <person name="Sun H."/>
            <person name="Lowry S."/>
            <person name="LaButti K."/>
            <person name="Han J."/>
            <person name="Copeland A."/>
            <person name="Lindquist E."/>
            <person name="Barry K."/>
            <person name="Schmutz J."/>
            <person name="Baker S.E."/>
            <person name="Ciuffetti L.M."/>
            <person name="Grigoriev I.V."/>
            <person name="Zhong S."/>
            <person name="Turgeon B.G."/>
        </authorList>
    </citation>
    <scope>NUCLEOTIDE SEQUENCE [LARGE SCALE GENOMIC DNA]</scope>
    <source>
        <strain evidence="3">C5 / ATCC 48332 / race O</strain>
    </source>
</reference>
<dbReference type="eggNOG" id="ENOG502RIY2">
    <property type="taxonomic scope" value="Eukaryota"/>
</dbReference>
<protein>
    <recommendedName>
        <fullName evidence="4">BZIP domain-containing protein</fullName>
    </recommendedName>
</protein>
<evidence type="ECO:0000313" key="2">
    <source>
        <dbReference type="EMBL" id="EMD91415.1"/>
    </source>
</evidence>
<name>M2T1F4_COCH5</name>
<evidence type="ECO:0000256" key="1">
    <source>
        <dbReference type="SAM" id="MobiDB-lite"/>
    </source>
</evidence>
<dbReference type="SUPFAM" id="SSF57959">
    <property type="entry name" value="Leucine zipper domain"/>
    <property type="match status" value="1"/>
</dbReference>
<proteinExistence type="predicted"/>
<reference evidence="2 3" key="1">
    <citation type="journal article" date="2012" name="PLoS Pathog.">
        <title>Diverse lifestyles and strategies of plant pathogenesis encoded in the genomes of eighteen Dothideomycetes fungi.</title>
        <authorList>
            <person name="Ohm R.A."/>
            <person name="Feau N."/>
            <person name="Henrissat B."/>
            <person name="Schoch C.L."/>
            <person name="Horwitz B.A."/>
            <person name="Barry K.W."/>
            <person name="Condon B.J."/>
            <person name="Copeland A.C."/>
            <person name="Dhillon B."/>
            <person name="Glaser F."/>
            <person name="Hesse C.N."/>
            <person name="Kosti I."/>
            <person name="LaButti K."/>
            <person name="Lindquist E.A."/>
            <person name="Lucas S."/>
            <person name="Salamov A.A."/>
            <person name="Bradshaw R.E."/>
            <person name="Ciuffetti L."/>
            <person name="Hamelin R.C."/>
            <person name="Kema G.H.J."/>
            <person name="Lawrence C."/>
            <person name="Scott J.A."/>
            <person name="Spatafora J.W."/>
            <person name="Turgeon B.G."/>
            <person name="de Wit P.J.G.M."/>
            <person name="Zhong S."/>
            <person name="Goodwin S.B."/>
            <person name="Grigoriev I.V."/>
        </authorList>
    </citation>
    <scope>NUCLEOTIDE SEQUENCE [LARGE SCALE GENOMIC DNA]</scope>
    <source>
        <strain evidence="3">C5 / ATCC 48332 / race O</strain>
    </source>
</reference>
<dbReference type="OMA" id="RPVQGQM"/>
<dbReference type="HOGENOM" id="CLU_030985_1_0_1"/>
<dbReference type="GO" id="GO:0003700">
    <property type="term" value="F:DNA-binding transcription factor activity"/>
    <property type="evidence" value="ECO:0007669"/>
    <property type="project" value="InterPro"/>
</dbReference>